<keyword evidence="4" id="KW-1185">Reference proteome</keyword>
<comment type="similarity">
    <text evidence="1">Belongs to the UPF0065 (bug) family.</text>
</comment>
<dbReference type="PANTHER" id="PTHR42928:SF5">
    <property type="entry name" value="BLR1237 PROTEIN"/>
    <property type="match status" value="1"/>
</dbReference>
<dbReference type="RefSeq" id="WP_171095396.1">
    <property type="nucleotide sequence ID" value="NZ_CP053069.1"/>
</dbReference>
<dbReference type="InterPro" id="IPR005064">
    <property type="entry name" value="BUG"/>
</dbReference>
<proteinExistence type="inferred from homology"/>
<dbReference type="EMBL" id="CP053069">
    <property type="protein sequence ID" value="QJR12844.1"/>
    <property type="molecule type" value="Genomic_DNA"/>
</dbReference>
<dbReference type="AlphaFoldDB" id="A0A6M4H2N3"/>
<dbReference type="PANTHER" id="PTHR42928">
    <property type="entry name" value="TRICARBOXYLATE-BINDING PROTEIN"/>
    <property type="match status" value="1"/>
</dbReference>
<name>A0A6M4H2N3_9PROT</name>
<protein>
    <recommendedName>
        <fullName evidence="5">Tripartite-type tricarboxylate transporter receptor subunit TctC</fullName>
    </recommendedName>
</protein>
<evidence type="ECO:0000313" key="4">
    <source>
        <dbReference type="Proteomes" id="UP000501534"/>
    </source>
</evidence>
<accession>A0A6M4H2N3</accession>
<dbReference type="CDD" id="cd07012">
    <property type="entry name" value="PBP2_Bug_TTT"/>
    <property type="match status" value="1"/>
</dbReference>
<evidence type="ECO:0000256" key="1">
    <source>
        <dbReference type="ARBA" id="ARBA00006987"/>
    </source>
</evidence>
<keyword evidence="2" id="KW-0732">Signal</keyword>
<dbReference type="InterPro" id="IPR042100">
    <property type="entry name" value="Bug_dom1"/>
</dbReference>
<dbReference type="Proteomes" id="UP000501534">
    <property type="component" value="Chromosome"/>
</dbReference>
<organism evidence="3 4">
    <name type="scientific">Usitatibacter rugosus</name>
    <dbReference type="NCBI Taxonomy" id="2732067"/>
    <lineage>
        <taxon>Bacteria</taxon>
        <taxon>Pseudomonadati</taxon>
        <taxon>Pseudomonadota</taxon>
        <taxon>Betaproteobacteria</taxon>
        <taxon>Nitrosomonadales</taxon>
        <taxon>Usitatibacteraceae</taxon>
        <taxon>Usitatibacter</taxon>
    </lineage>
</organism>
<dbReference type="KEGG" id="uru:DSM104443_03938"/>
<evidence type="ECO:0008006" key="5">
    <source>
        <dbReference type="Google" id="ProtNLM"/>
    </source>
</evidence>
<evidence type="ECO:0000256" key="2">
    <source>
        <dbReference type="SAM" id="SignalP"/>
    </source>
</evidence>
<dbReference type="Pfam" id="PF03401">
    <property type="entry name" value="TctC"/>
    <property type="match status" value="1"/>
</dbReference>
<gene>
    <name evidence="3" type="ORF">DSM104443_03938</name>
</gene>
<feature type="signal peptide" evidence="2">
    <location>
        <begin position="1"/>
        <end position="21"/>
    </location>
</feature>
<sequence length="321" mass="33488">MKLLHKVLAAFAACASLAATAQYPTRPITIVVPFTPGGSSDITARTFGNKLSEILGQPIIIDNKPGANGGIGGTFVAKQPADGYTLFVGSIGVFAINPVLYKDLGYDPKKDYDLISVLVRTPNALVTSASFPPNTLAEFIDYLKKNPGKVSFASSGTGSSDHLTAALFWQKTGTTGIHIPYKGGSAAHLDIIAGNSNASFQNLGSITQHVKGGKMKLLAVTSDKRDPSVPNVPTLAEAGVPGLEVFSWQAIVAPKGLPKDVSDKIVGAVLQAAKDPGVVKKLNDIGFEVVGGTPAEFSKFLDSELARWKGVIDAGGIKQSD</sequence>
<evidence type="ECO:0000313" key="3">
    <source>
        <dbReference type="EMBL" id="QJR12844.1"/>
    </source>
</evidence>
<feature type="chain" id="PRO_5026984513" description="Tripartite-type tricarboxylate transporter receptor subunit TctC" evidence="2">
    <location>
        <begin position="22"/>
        <end position="321"/>
    </location>
</feature>
<reference evidence="3 4" key="1">
    <citation type="submission" date="2020-04" db="EMBL/GenBank/DDBJ databases">
        <title>Usitatibacter rugosus gen. nov., sp. nov. and Usitatibacter palustris sp. nov., novel members of Usitatibacteraceae fam. nov. within the order Nitrosomonadales isolated from soil.</title>
        <authorList>
            <person name="Huber K.J."/>
            <person name="Neumann-Schaal M."/>
            <person name="Geppert A."/>
            <person name="Luckner M."/>
            <person name="Wanner G."/>
            <person name="Overmann J."/>
        </authorList>
    </citation>
    <scope>NUCLEOTIDE SEQUENCE [LARGE SCALE GENOMIC DNA]</scope>
    <source>
        <strain evidence="3 4">0125_3</strain>
    </source>
</reference>
<dbReference type="Gene3D" id="3.40.190.10">
    <property type="entry name" value="Periplasmic binding protein-like II"/>
    <property type="match status" value="1"/>
</dbReference>
<dbReference type="Gene3D" id="3.40.190.150">
    <property type="entry name" value="Bordetella uptake gene, domain 1"/>
    <property type="match status" value="1"/>
</dbReference>
<dbReference type="PIRSF" id="PIRSF017082">
    <property type="entry name" value="YflP"/>
    <property type="match status" value="1"/>
</dbReference>
<dbReference type="SUPFAM" id="SSF53850">
    <property type="entry name" value="Periplasmic binding protein-like II"/>
    <property type="match status" value="1"/>
</dbReference>